<dbReference type="EMBL" id="PGGS01000938">
    <property type="protein sequence ID" value="PNH01320.1"/>
    <property type="molecule type" value="Genomic_DNA"/>
</dbReference>
<dbReference type="Pfam" id="PF01434">
    <property type="entry name" value="Peptidase_M41"/>
    <property type="match status" value="1"/>
</dbReference>
<sequence length="115" mass="13346">MSNHPDYEHIRGLGQNYFDPSSEPGRFTQYTVTLDMNQTRSEAVDVDMEVEARLNGSYRQVMEMMQRNRMALDALVELLLRKEKVQGDEIVQVVESLGHPQDLAQRAEWADYELL</sequence>
<dbReference type="Gene3D" id="1.20.58.760">
    <property type="entry name" value="Peptidase M41"/>
    <property type="match status" value="1"/>
</dbReference>
<reference evidence="2 3" key="1">
    <citation type="journal article" date="2017" name="Mol. Biol. Evol.">
        <title>The 4-celled Tetrabaena socialis nuclear genome reveals the essential components for genetic control of cell number at the origin of multicellularity in the volvocine lineage.</title>
        <authorList>
            <person name="Featherston J."/>
            <person name="Arakaki Y."/>
            <person name="Hanschen E.R."/>
            <person name="Ferris P.J."/>
            <person name="Michod R.E."/>
            <person name="Olson B.J.S.C."/>
            <person name="Nozaki H."/>
            <person name="Durand P.M."/>
        </authorList>
    </citation>
    <scope>NUCLEOTIDE SEQUENCE [LARGE SCALE GENOMIC DNA]</scope>
    <source>
        <strain evidence="2 3">NIES-571</strain>
    </source>
</reference>
<gene>
    <name evidence="2" type="ORF">TSOC_012803</name>
</gene>
<comment type="caution">
    <text evidence="2">The sequence shown here is derived from an EMBL/GenBank/DDBJ whole genome shotgun (WGS) entry which is preliminary data.</text>
</comment>
<dbReference type="InterPro" id="IPR000642">
    <property type="entry name" value="Peptidase_M41"/>
</dbReference>
<keyword evidence="3" id="KW-1185">Reference proteome</keyword>
<proteinExistence type="predicted"/>
<dbReference type="AlphaFoldDB" id="A0A2J7ZM46"/>
<organism evidence="2 3">
    <name type="scientific">Tetrabaena socialis</name>
    <dbReference type="NCBI Taxonomy" id="47790"/>
    <lineage>
        <taxon>Eukaryota</taxon>
        <taxon>Viridiplantae</taxon>
        <taxon>Chlorophyta</taxon>
        <taxon>core chlorophytes</taxon>
        <taxon>Chlorophyceae</taxon>
        <taxon>CS clade</taxon>
        <taxon>Chlamydomonadales</taxon>
        <taxon>Tetrabaenaceae</taxon>
        <taxon>Tetrabaena</taxon>
    </lineage>
</organism>
<dbReference type="InterPro" id="IPR037219">
    <property type="entry name" value="Peptidase_M41-like"/>
</dbReference>
<dbReference type="SUPFAM" id="SSF140990">
    <property type="entry name" value="FtsH protease domain-like"/>
    <property type="match status" value="1"/>
</dbReference>
<dbReference type="OrthoDB" id="1000557at2759"/>
<feature type="domain" description="Peptidase M41" evidence="1">
    <location>
        <begin position="13"/>
        <end position="93"/>
    </location>
</feature>
<evidence type="ECO:0000313" key="2">
    <source>
        <dbReference type="EMBL" id="PNH01320.1"/>
    </source>
</evidence>
<dbReference type="GO" id="GO:0004222">
    <property type="term" value="F:metalloendopeptidase activity"/>
    <property type="evidence" value="ECO:0007669"/>
    <property type="project" value="InterPro"/>
</dbReference>
<evidence type="ECO:0000259" key="1">
    <source>
        <dbReference type="Pfam" id="PF01434"/>
    </source>
</evidence>
<dbReference type="Proteomes" id="UP000236333">
    <property type="component" value="Unassembled WGS sequence"/>
</dbReference>
<accession>A0A2J7ZM46</accession>
<name>A0A2J7ZM46_9CHLO</name>
<dbReference type="GO" id="GO:0004176">
    <property type="term" value="F:ATP-dependent peptidase activity"/>
    <property type="evidence" value="ECO:0007669"/>
    <property type="project" value="InterPro"/>
</dbReference>
<evidence type="ECO:0000313" key="3">
    <source>
        <dbReference type="Proteomes" id="UP000236333"/>
    </source>
</evidence>
<dbReference type="GO" id="GO:0005524">
    <property type="term" value="F:ATP binding"/>
    <property type="evidence" value="ECO:0007669"/>
    <property type="project" value="InterPro"/>
</dbReference>
<dbReference type="GO" id="GO:0006508">
    <property type="term" value="P:proteolysis"/>
    <property type="evidence" value="ECO:0007669"/>
    <property type="project" value="InterPro"/>
</dbReference>
<protein>
    <recommendedName>
        <fullName evidence="1">Peptidase M41 domain-containing protein</fullName>
    </recommendedName>
</protein>